<feature type="region of interest" description="Disordered" evidence="1">
    <location>
        <begin position="61"/>
        <end position="84"/>
    </location>
</feature>
<feature type="signal peptide" evidence="2">
    <location>
        <begin position="1"/>
        <end position="23"/>
    </location>
</feature>
<evidence type="ECO:0000313" key="3">
    <source>
        <dbReference type="EMBL" id="SPO29394.1"/>
    </source>
</evidence>
<evidence type="ECO:0000256" key="2">
    <source>
        <dbReference type="SAM" id="SignalP"/>
    </source>
</evidence>
<organism evidence="3 4">
    <name type="scientific">Ustilago trichophora</name>
    <dbReference type="NCBI Taxonomy" id="86804"/>
    <lineage>
        <taxon>Eukaryota</taxon>
        <taxon>Fungi</taxon>
        <taxon>Dikarya</taxon>
        <taxon>Basidiomycota</taxon>
        <taxon>Ustilaginomycotina</taxon>
        <taxon>Ustilaginomycetes</taxon>
        <taxon>Ustilaginales</taxon>
        <taxon>Ustilaginaceae</taxon>
        <taxon>Ustilago</taxon>
    </lineage>
</organism>
<sequence>MVRLLCRILLPACVVFFATLAWALEKRTDDDTNLDLSLAPPSPRTRTDLELSLAPPAPFARSASAGHSVPMRPPPVRQLRPLSSFPPTTLQAERARIHAEYGRMLALAPSGMSPGRNEETVPLVHDGRPAPPVRVYDVPSAPFPQSGRMAPLAQPGREPWVRSEVANVGDKGKGPKLAGSKRKGDGAASSSSSFRKKVVGTSRTTPNLRGIVIGQGEPRVIPTLPDTSTTHGDPLPQFRQNEGHGSVSFHGAVPLGSELPQMSRAEALELWNQYRDVHLDQSLPRTVADGTFYPGAGLMLQKRIDQLNHVKLSLLRHNRVGLTEEEWNTLRTPFNNWRDPDTLSDGYPREATQTITERAQHDQKLLKDVESILRRIVPEIWSDFHL</sequence>
<feature type="region of interest" description="Disordered" evidence="1">
    <location>
        <begin position="165"/>
        <end position="201"/>
    </location>
</feature>
<evidence type="ECO:0000256" key="1">
    <source>
        <dbReference type="SAM" id="MobiDB-lite"/>
    </source>
</evidence>
<proteinExistence type="predicted"/>
<evidence type="ECO:0000313" key="4">
    <source>
        <dbReference type="Proteomes" id="UP000324022"/>
    </source>
</evidence>
<gene>
    <name evidence="3" type="ORF">UTRI_04877_B</name>
</gene>
<dbReference type="AlphaFoldDB" id="A0A5C3EFE7"/>
<feature type="chain" id="PRO_5022701764" evidence="2">
    <location>
        <begin position="24"/>
        <end position="386"/>
    </location>
</feature>
<dbReference type="Proteomes" id="UP000324022">
    <property type="component" value="Unassembled WGS sequence"/>
</dbReference>
<dbReference type="EMBL" id="OOIN01000028">
    <property type="protein sequence ID" value="SPO29394.1"/>
    <property type="molecule type" value="Genomic_DNA"/>
</dbReference>
<name>A0A5C3EFE7_9BASI</name>
<keyword evidence="4" id="KW-1185">Reference proteome</keyword>
<reference evidence="3 4" key="1">
    <citation type="submission" date="2018-03" db="EMBL/GenBank/DDBJ databases">
        <authorList>
            <person name="Guldener U."/>
        </authorList>
    </citation>
    <scope>NUCLEOTIDE SEQUENCE [LARGE SCALE GENOMIC DNA]</scope>
    <source>
        <strain evidence="3 4">NBRC100155</strain>
    </source>
</reference>
<protein>
    <submittedName>
        <fullName evidence="3">Uncharacterized protein</fullName>
    </submittedName>
</protein>
<keyword evidence="2" id="KW-0732">Signal</keyword>
<accession>A0A5C3EFE7</accession>